<name>A0AAD7GTV6_MYCRO</name>
<organism evidence="5 6">
    <name type="scientific">Mycena rosella</name>
    <name type="common">Pink bonnet</name>
    <name type="synonym">Agaricus rosellus</name>
    <dbReference type="NCBI Taxonomy" id="1033263"/>
    <lineage>
        <taxon>Eukaryota</taxon>
        <taxon>Fungi</taxon>
        <taxon>Dikarya</taxon>
        <taxon>Basidiomycota</taxon>
        <taxon>Agaricomycotina</taxon>
        <taxon>Agaricomycetes</taxon>
        <taxon>Agaricomycetidae</taxon>
        <taxon>Agaricales</taxon>
        <taxon>Marasmiineae</taxon>
        <taxon>Mycenaceae</taxon>
        <taxon>Mycena</taxon>
    </lineage>
</organism>
<evidence type="ECO:0000259" key="3">
    <source>
        <dbReference type="Pfam" id="PF00561"/>
    </source>
</evidence>
<proteinExistence type="inferred from homology"/>
<evidence type="ECO:0000313" key="6">
    <source>
        <dbReference type="Proteomes" id="UP001221757"/>
    </source>
</evidence>
<dbReference type="InterPro" id="IPR029058">
    <property type="entry name" value="AB_hydrolase_fold"/>
</dbReference>
<dbReference type="InterPro" id="IPR013595">
    <property type="entry name" value="Pept_S33_TAP-like_C"/>
</dbReference>
<dbReference type="PANTHER" id="PTHR43248">
    <property type="entry name" value="2-SUCCINYL-6-HYDROXY-2,4-CYCLOHEXADIENE-1-CARBOXYLATE SYNTHASE"/>
    <property type="match status" value="1"/>
</dbReference>
<sequence length="356" mass="38438">MGSGDYRGELAGERDNGSLRLMNTDHTAREMLRIVQAHYLDKSQYWGFSYGSILGATFASMFPEHVGRLVIDGVADAENYFATDWSSSLSDTEKAWSTFLDGCVAAGPAGCPFFSPTAAEISENVDKLYASLRSHPIPVRTPTSFGLVEYSMLRHAIFQSLYFPYATFPLLAQAIADLAAGNATALFKMSEKPPFECDYDESQNRFEPVGEGGDAVLCNDGQRIPWAYEDFVAHYAIMSETSPSSADPATPLNSAHKMSQGFPGSVVLTQDSAGHCSISGPSLCTQKYIQQYFLEGTLPASGTVCPVVGSPFPTDGWAVVDAQAVLGLSAGNRAILKAVRELAARFEIDIRFPTGL</sequence>
<accession>A0AAD7GTV6</accession>
<evidence type="ECO:0000313" key="5">
    <source>
        <dbReference type="EMBL" id="KAJ7704978.1"/>
    </source>
</evidence>
<comment type="caution">
    <text evidence="5">The sequence shown here is derived from an EMBL/GenBank/DDBJ whole genome shotgun (WGS) entry which is preliminary data.</text>
</comment>
<dbReference type="Pfam" id="PF08386">
    <property type="entry name" value="Abhydrolase_4"/>
    <property type="match status" value="1"/>
</dbReference>
<evidence type="ECO:0000256" key="2">
    <source>
        <dbReference type="ARBA" id="ARBA00022801"/>
    </source>
</evidence>
<evidence type="ECO:0000256" key="1">
    <source>
        <dbReference type="ARBA" id="ARBA00010088"/>
    </source>
</evidence>
<dbReference type="InterPro" id="IPR000073">
    <property type="entry name" value="AB_hydrolase_1"/>
</dbReference>
<comment type="similarity">
    <text evidence="1">Belongs to the peptidase S33 family.</text>
</comment>
<keyword evidence="2" id="KW-0378">Hydrolase</keyword>
<keyword evidence="6" id="KW-1185">Reference proteome</keyword>
<evidence type="ECO:0000259" key="4">
    <source>
        <dbReference type="Pfam" id="PF08386"/>
    </source>
</evidence>
<protein>
    <submittedName>
        <fullName evidence="5">TAP-like protein-domain-containing protein</fullName>
    </submittedName>
</protein>
<dbReference type="SUPFAM" id="SSF53474">
    <property type="entry name" value="alpha/beta-Hydrolases"/>
    <property type="match status" value="1"/>
</dbReference>
<dbReference type="InterPro" id="IPR051601">
    <property type="entry name" value="Serine_prot/Carboxylest_S33"/>
</dbReference>
<dbReference type="Pfam" id="PF00561">
    <property type="entry name" value="Abhydrolase_1"/>
    <property type="match status" value="1"/>
</dbReference>
<dbReference type="Proteomes" id="UP001221757">
    <property type="component" value="Unassembled WGS sequence"/>
</dbReference>
<feature type="domain" description="Peptidase S33 tripeptidyl aminopeptidase-like C-terminal" evidence="4">
    <location>
        <begin position="245"/>
        <end position="305"/>
    </location>
</feature>
<dbReference type="PANTHER" id="PTHR43248:SF25">
    <property type="entry name" value="AB HYDROLASE-1 DOMAIN-CONTAINING PROTEIN-RELATED"/>
    <property type="match status" value="1"/>
</dbReference>
<dbReference type="GO" id="GO:0016787">
    <property type="term" value="F:hydrolase activity"/>
    <property type="evidence" value="ECO:0007669"/>
    <property type="project" value="UniProtKB-KW"/>
</dbReference>
<dbReference type="Gene3D" id="3.40.50.1820">
    <property type="entry name" value="alpha/beta hydrolase"/>
    <property type="match status" value="1"/>
</dbReference>
<dbReference type="EMBL" id="JARKIE010000009">
    <property type="protein sequence ID" value="KAJ7704978.1"/>
    <property type="molecule type" value="Genomic_DNA"/>
</dbReference>
<feature type="domain" description="AB hydrolase-1" evidence="3">
    <location>
        <begin position="22"/>
        <end position="96"/>
    </location>
</feature>
<dbReference type="AlphaFoldDB" id="A0AAD7GTV6"/>
<reference evidence="5" key="1">
    <citation type="submission" date="2023-03" db="EMBL/GenBank/DDBJ databases">
        <title>Massive genome expansion in bonnet fungi (Mycena s.s.) driven by repeated elements and novel gene families across ecological guilds.</title>
        <authorList>
            <consortium name="Lawrence Berkeley National Laboratory"/>
            <person name="Harder C.B."/>
            <person name="Miyauchi S."/>
            <person name="Viragh M."/>
            <person name="Kuo A."/>
            <person name="Thoen E."/>
            <person name="Andreopoulos B."/>
            <person name="Lu D."/>
            <person name="Skrede I."/>
            <person name="Drula E."/>
            <person name="Henrissat B."/>
            <person name="Morin E."/>
            <person name="Kohler A."/>
            <person name="Barry K."/>
            <person name="LaButti K."/>
            <person name="Morin E."/>
            <person name="Salamov A."/>
            <person name="Lipzen A."/>
            <person name="Mereny Z."/>
            <person name="Hegedus B."/>
            <person name="Baldrian P."/>
            <person name="Stursova M."/>
            <person name="Weitz H."/>
            <person name="Taylor A."/>
            <person name="Grigoriev I.V."/>
            <person name="Nagy L.G."/>
            <person name="Martin F."/>
            <person name="Kauserud H."/>
        </authorList>
    </citation>
    <scope>NUCLEOTIDE SEQUENCE</scope>
    <source>
        <strain evidence="5">CBHHK067</strain>
    </source>
</reference>
<gene>
    <name evidence="5" type="ORF">B0H17DRAFT_1193465</name>
</gene>